<evidence type="ECO:0000313" key="3">
    <source>
        <dbReference type="Proteomes" id="UP001601992"/>
    </source>
</evidence>
<feature type="signal peptide" evidence="1">
    <location>
        <begin position="1"/>
        <end position="23"/>
    </location>
</feature>
<dbReference type="RefSeq" id="WP_051194622.1">
    <property type="nucleotide sequence ID" value="NZ_JBIAQY010000006.1"/>
</dbReference>
<dbReference type="EMBL" id="JBIAQY010000006">
    <property type="protein sequence ID" value="MFF3569802.1"/>
    <property type="molecule type" value="Genomic_DNA"/>
</dbReference>
<accession>A0ABW6S0H8</accession>
<gene>
    <name evidence="2" type="ORF">ACFYXQ_18680</name>
</gene>
<proteinExistence type="predicted"/>
<keyword evidence="3" id="KW-1185">Reference proteome</keyword>
<dbReference type="Proteomes" id="UP001601992">
    <property type="component" value="Unassembled WGS sequence"/>
</dbReference>
<reference evidence="2 3" key="1">
    <citation type="submission" date="2024-10" db="EMBL/GenBank/DDBJ databases">
        <title>The Natural Products Discovery Center: Release of the First 8490 Sequenced Strains for Exploring Actinobacteria Biosynthetic Diversity.</title>
        <authorList>
            <person name="Kalkreuter E."/>
            <person name="Kautsar S.A."/>
            <person name="Yang D."/>
            <person name="Bader C.D."/>
            <person name="Teijaro C.N."/>
            <person name="Fluegel L."/>
            <person name="Davis C.M."/>
            <person name="Simpson J.R."/>
            <person name="Lauterbach L."/>
            <person name="Steele A.D."/>
            <person name="Gui C."/>
            <person name="Meng S."/>
            <person name="Li G."/>
            <person name="Viehrig K."/>
            <person name="Ye F."/>
            <person name="Su P."/>
            <person name="Kiefer A.F."/>
            <person name="Nichols A."/>
            <person name="Cepeda A.J."/>
            <person name="Yan W."/>
            <person name="Fan B."/>
            <person name="Jiang Y."/>
            <person name="Adhikari A."/>
            <person name="Zheng C.-J."/>
            <person name="Schuster L."/>
            <person name="Cowan T.M."/>
            <person name="Smanski M.J."/>
            <person name="Chevrette M.G."/>
            <person name="De Carvalho L.P.S."/>
            <person name="Shen B."/>
        </authorList>
    </citation>
    <scope>NUCLEOTIDE SEQUENCE [LARGE SCALE GENOMIC DNA]</scope>
    <source>
        <strain evidence="2 3">NPDC002593</strain>
    </source>
</reference>
<organism evidence="2 3">
    <name type="scientific">Nocardia jiangxiensis</name>
    <dbReference type="NCBI Taxonomy" id="282685"/>
    <lineage>
        <taxon>Bacteria</taxon>
        <taxon>Bacillati</taxon>
        <taxon>Actinomycetota</taxon>
        <taxon>Actinomycetes</taxon>
        <taxon>Mycobacteriales</taxon>
        <taxon>Nocardiaceae</taxon>
        <taxon>Nocardia</taxon>
    </lineage>
</organism>
<evidence type="ECO:0000256" key="1">
    <source>
        <dbReference type="SAM" id="SignalP"/>
    </source>
</evidence>
<evidence type="ECO:0000313" key="2">
    <source>
        <dbReference type="EMBL" id="MFF3569802.1"/>
    </source>
</evidence>
<comment type="caution">
    <text evidence="2">The sequence shown here is derived from an EMBL/GenBank/DDBJ whole genome shotgun (WGS) entry which is preliminary data.</text>
</comment>
<sequence length="136" mass="14183">MINTRKFIAVCAAALGISAGAAALVPATASAAAPYGGQCGAGFNVVDKHELKAGTIFLTYNGRTNCVVTVRDHAGAAIPMGAAVRQSKDHSAVVINDGHKFTDFAFAKVEAQGKCIDWGGYIGDDLWQQFNVHCGR</sequence>
<protein>
    <submittedName>
        <fullName evidence="2">Spore-associated protein A</fullName>
    </submittedName>
</protein>
<dbReference type="PROSITE" id="PS51318">
    <property type="entry name" value="TAT"/>
    <property type="match status" value="1"/>
</dbReference>
<dbReference type="InterPro" id="IPR006311">
    <property type="entry name" value="TAT_signal"/>
</dbReference>
<name>A0ABW6S0H8_9NOCA</name>
<keyword evidence="1" id="KW-0732">Signal</keyword>
<feature type="chain" id="PRO_5045694910" evidence="1">
    <location>
        <begin position="24"/>
        <end position="136"/>
    </location>
</feature>